<evidence type="ECO:0000313" key="1">
    <source>
        <dbReference type="EMBL" id="CCD51478.1"/>
    </source>
</evidence>
<gene>
    <name evidence="1" type="ORF">BofuT4_uP017840.1</name>
</gene>
<organism evidence="1 2">
    <name type="scientific">Botryotinia fuckeliana (strain T4)</name>
    <name type="common">Noble rot fungus</name>
    <name type="synonym">Botrytis cinerea</name>
    <dbReference type="NCBI Taxonomy" id="999810"/>
    <lineage>
        <taxon>Eukaryota</taxon>
        <taxon>Fungi</taxon>
        <taxon>Dikarya</taxon>
        <taxon>Ascomycota</taxon>
        <taxon>Pezizomycotina</taxon>
        <taxon>Leotiomycetes</taxon>
        <taxon>Helotiales</taxon>
        <taxon>Sclerotiniaceae</taxon>
        <taxon>Botrytis</taxon>
    </lineage>
</organism>
<protein>
    <submittedName>
        <fullName evidence="1">Uncharacterized protein</fullName>
    </submittedName>
</protein>
<evidence type="ECO:0000313" key="2">
    <source>
        <dbReference type="Proteomes" id="UP000008177"/>
    </source>
</evidence>
<dbReference type="HOGENOM" id="CLU_3050089_0_0_1"/>
<name>G2YIE1_BOTF4</name>
<dbReference type="InParanoid" id="G2YIE1"/>
<accession>G2YIE1</accession>
<dbReference type="EMBL" id="FQ790337">
    <property type="protein sequence ID" value="CCD51478.1"/>
    <property type="molecule type" value="Genomic_DNA"/>
</dbReference>
<sequence>MHSASCMSNAAQPPLHINPYIHVMSHFEISLPDQDSYPDPAFFPSSTHISLYPI</sequence>
<dbReference type="Proteomes" id="UP000008177">
    <property type="component" value="Unplaced contigs"/>
</dbReference>
<proteinExistence type="predicted"/>
<dbReference type="AlphaFoldDB" id="G2YIE1"/>
<reference evidence="2" key="1">
    <citation type="journal article" date="2011" name="PLoS Genet.">
        <title>Genomic analysis of the necrotrophic fungal pathogens Sclerotinia sclerotiorum and Botrytis cinerea.</title>
        <authorList>
            <person name="Amselem J."/>
            <person name="Cuomo C.A."/>
            <person name="van Kan J.A."/>
            <person name="Viaud M."/>
            <person name="Benito E.P."/>
            <person name="Couloux A."/>
            <person name="Coutinho P.M."/>
            <person name="de Vries R.P."/>
            <person name="Dyer P.S."/>
            <person name="Fillinger S."/>
            <person name="Fournier E."/>
            <person name="Gout L."/>
            <person name="Hahn M."/>
            <person name="Kohn L."/>
            <person name="Lapalu N."/>
            <person name="Plummer K.M."/>
            <person name="Pradier J.M."/>
            <person name="Quevillon E."/>
            <person name="Sharon A."/>
            <person name="Simon A."/>
            <person name="ten Have A."/>
            <person name="Tudzynski B."/>
            <person name="Tudzynski P."/>
            <person name="Wincker P."/>
            <person name="Andrew M."/>
            <person name="Anthouard V."/>
            <person name="Beever R.E."/>
            <person name="Beffa R."/>
            <person name="Benoit I."/>
            <person name="Bouzid O."/>
            <person name="Brault B."/>
            <person name="Chen Z."/>
            <person name="Choquer M."/>
            <person name="Collemare J."/>
            <person name="Cotton P."/>
            <person name="Danchin E.G."/>
            <person name="Da Silva C."/>
            <person name="Gautier A."/>
            <person name="Giraud C."/>
            <person name="Giraud T."/>
            <person name="Gonzalez C."/>
            <person name="Grossetete S."/>
            <person name="Guldener U."/>
            <person name="Henrissat B."/>
            <person name="Howlett B.J."/>
            <person name="Kodira C."/>
            <person name="Kretschmer M."/>
            <person name="Lappartient A."/>
            <person name="Leroch M."/>
            <person name="Levis C."/>
            <person name="Mauceli E."/>
            <person name="Neuveglise C."/>
            <person name="Oeser B."/>
            <person name="Pearson M."/>
            <person name="Poulain J."/>
            <person name="Poussereau N."/>
            <person name="Quesneville H."/>
            <person name="Rascle C."/>
            <person name="Schumacher J."/>
            <person name="Segurens B."/>
            <person name="Sexton A."/>
            <person name="Silva E."/>
            <person name="Sirven C."/>
            <person name="Soanes D.M."/>
            <person name="Talbot N.J."/>
            <person name="Templeton M."/>
            <person name="Yandava C."/>
            <person name="Yarden O."/>
            <person name="Zeng Q."/>
            <person name="Rollins J.A."/>
            <person name="Lebrun M.H."/>
            <person name="Dickman M."/>
        </authorList>
    </citation>
    <scope>NUCLEOTIDE SEQUENCE [LARGE SCALE GENOMIC DNA]</scope>
    <source>
        <strain evidence="2">T4</strain>
    </source>
</reference>